<name>A0ABW7ZAI7_9ACTN</name>
<evidence type="ECO:0000313" key="1">
    <source>
        <dbReference type="EMBL" id="MFI6505153.1"/>
    </source>
</evidence>
<dbReference type="Proteomes" id="UP001612741">
    <property type="component" value="Unassembled WGS sequence"/>
</dbReference>
<keyword evidence="2" id="KW-1185">Reference proteome</keyword>
<gene>
    <name evidence="1" type="ORF">ACIBG2_47785</name>
</gene>
<sequence length="274" mass="30173">MAPRSAPVWQEDGYLNPATGECLPTWEQALDQLDEPQHVIRFGDQLDVKGVLSGTPDADQTIRYLSKYLTKSLGQTPDTQAQRDHAARFVEALRYDPCSPTCPNWLRYGVQPKNARQGMTPGQCRSKAHKPDHLGYAGRRVLVSRKWSNKTLAEHKQDRRTWVLEALGHPDEPTDPHRYLWTPVPAGDANLPPTGCAPPALDPRTAALARTPPPTRTTRSFGNFAARSGSMKKDTDLAVILPATEPHLTPRAAAELLSILLEASQEARPALDAA</sequence>
<dbReference type="RefSeq" id="WP_397091198.1">
    <property type="nucleotide sequence ID" value="NZ_JBITGY010000017.1"/>
</dbReference>
<comment type="caution">
    <text evidence="1">The sequence shown here is derived from an EMBL/GenBank/DDBJ whole genome shotgun (WGS) entry which is preliminary data.</text>
</comment>
<dbReference type="Pfam" id="PF20199">
    <property type="entry name" value="RepSA"/>
    <property type="match status" value="1"/>
</dbReference>
<proteinExistence type="predicted"/>
<accession>A0ABW7ZAI7</accession>
<dbReference type="InterPro" id="IPR046828">
    <property type="entry name" value="RepSA"/>
</dbReference>
<organism evidence="1 2">
    <name type="scientific">Nonomuraea typhae</name>
    <dbReference type="NCBI Taxonomy" id="2603600"/>
    <lineage>
        <taxon>Bacteria</taxon>
        <taxon>Bacillati</taxon>
        <taxon>Actinomycetota</taxon>
        <taxon>Actinomycetes</taxon>
        <taxon>Streptosporangiales</taxon>
        <taxon>Streptosporangiaceae</taxon>
        <taxon>Nonomuraea</taxon>
    </lineage>
</organism>
<dbReference type="EMBL" id="JBITGY010000017">
    <property type="protein sequence ID" value="MFI6505153.1"/>
    <property type="molecule type" value="Genomic_DNA"/>
</dbReference>
<evidence type="ECO:0000313" key="2">
    <source>
        <dbReference type="Proteomes" id="UP001612741"/>
    </source>
</evidence>
<protein>
    <submittedName>
        <fullName evidence="1">Replication initiator</fullName>
    </submittedName>
</protein>
<reference evidence="1 2" key="1">
    <citation type="submission" date="2024-10" db="EMBL/GenBank/DDBJ databases">
        <title>The Natural Products Discovery Center: Release of the First 8490 Sequenced Strains for Exploring Actinobacteria Biosynthetic Diversity.</title>
        <authorList>
            <person name="Kalkreuter E."/>
            <person name="Kautsar S.A."/>
            <person name="Yang D."/>
            <person name="Bader C.D."/>
            <person name="Teijaro C.N."/>
            <person name="Fluegel L."/>
            <person name="Davis C.M."/>
            <person name="Simpson J.R."/>
            <person name="Lauterbach L."/>
            <person name="Steele A.D."/>
            <person name="Gui C."/>
            <person name="Meng S."/>
            <person name="Li G."/>
            <person name="Viehrig K."/>
            <person name="Ye F."/>
            <person name="Su P."/>
            <person name="Kiefer A.F."/>
            <person name="Nichols A."/>
            <person name="Cepeda A.J."/>
            <person name="Yan W."/>
            <person name="Fan B."/>
            <person name="Jiang Y."/>
            <person name="Adhikari A."/>
            <person name="Zheng C.-J."/>
            <person name="Schuster L."/>
            <person name="Cowan T.M."/>
            <person name="Smanski M.J."/>
            <person name="Chevrette M.G."/>
            <person name="De Carvalho L.P.S."/>
            <person name="Shen B."/>
        </authorList>
    </citation>
    <scope>NUCLEOTIDE SEQUENCE [LARGE SCALE GENOMIC DNA]</scope>
    <source>
        <strain evidence="1 2">NPDC050545</strain>
    </source>
</reference>